<dbReference type="InterPro" id="IPR057996">
    <property type="entry name" value="K52_C"/>
</dbReference>
<protein>
    <recommendedName>
        <fullName evidence="1">Depolymerase 2 capsule K5-specific C-terminal domain-containing protein</fullName>
    </recommendedName>
</protein>
<accession>A0A1V5ZLI0</accession>
<dbReference type="Proteomes" id="UP000485621">
    <property type="component" value="Unassembled WGS sequence"/>
</dbReference>
<proteinExistence type="predicted"/>
<sequence>MSNIYPLQQRTIDSYESYNSNVVNRITRMVTLGENVMLAPNFIDVLWDSTSISELTVTPGKCVKDDVIIELTDYFSVDMTVSDFYITPEEPYWNEVGYYYIVLEYIYLKSRPAPRASIRIIKPSQHGLFTEARYLFLKAVRVVFEGGIFKIVSVHDWNPNDISVMRKYPLNYAGIFDVLPEWDDKYIGVVVYITSTENFYWGTASGWQDFSHIKAAADTSECAVGELAYLVSDGNMKVLPAIATSHSTMASCCVLSVGSVGGLGLVRLYGYVENVLAESGTEIKCGHVLYLSDQEAGRVTNLLPLSHVQSVGWALTDIDEEGKLNIWFAPGSIGSCCDDGAHSDIYQDLLSGSIFTHITSDSFRNYVFYDELRSTTSHDVFDGKLNGSNGDVFYSDNLIADDFDGTCVTHCQISANCENEENLVWSVSNNGSTDDDWESLNLNEIHIFSSHNIEITGKTDDFIIGERIVGDVSGNAGYVNMDYTTYLLIRDVEGTGSFSPGETIIGQESGASATFSSQTLRDDFVDLRVRCDFLDTASIYDYGILYEIDGSLQEFIDNRLINIETLYADLYSIPSIDNDGLANLPVPIQTCKSNLQLFVGSPNDSAIQPNYDSLRHITQSQSLKQSIEKIDSILPISNVSRTTTGESTPSVISVDGKQLGILLTNNSGSTTITNFLGGVDFQILIIIFGDGNTTVQSGANIKLNGLSNMIGATNDTLTLIYTGSLWVELSRSVNNS</sequence>
<gene>
    <name evidence="2" type="ORF">BWY04_01075</name>
</gene>
<organism evidence="2">
    <name type="scientific">candidate division CPR1 bacterium ADurb.Bin160</name>
    <dbReference type="NCBI Taxonomy" id="1852826"/>
    <lineage>
        <taxon>Bacteria</taxon>
        <taxon>candidate division CPR1</taxon>
    </lineage>
</organism>
<name>A0A1V5ZLI0_9BACT</name>
<evidence type="ECO:0000259" key="1">
    <source>
        <dbReference type="Pfam" id="PF25692"/>
    </source>
</evidence>
<reference evidence="2" key="1">
    <citation type="submission" date="2017-02" db="EMBL/GenBank/DDBJ databases">
        <title>Delving into the versatile metabolic prowess of the omnipresent phylum Bacteroidetes.</title>
        <authorList>
            <person name="Nobu M.K."/>
            <person name="Mei R."/>
            <person name="Narihiro T."/>
            <person name="Kuroda K."/>
            <person name="Liu W.-T."/>
        </authorList>
    </citation>
    <scope>NUCLEOTIDE SEQUENCE</scope>
    <source>
        <strain evidence="2">ADurb.Bin160</strain>
    </source>
</reference>
<dbReference type="AlphaFoldDB" id="A0A1V5ZLI0"/>
<feature type="domain" description="Depolymerase 2 capsule K5-specific C-terminal" evidence="1">
    <location>
        <begin position="654"/>
        <end position="726"/>
    </location>
</feature>
<dbReference type="EMBL" id="MWDB01000025">
    <property type="protein sequence ID" value="OQB41045.1"/>
    <property type="molecule type" value="Genomic_DNA"/>
</dbReference>
<dbReference type="Pfam" id="PF25692">
    <property type="entry name" value="Phage_depo_C"/>
    <property type="match status" value="1"/>
</dbReference>
<comment type="caution">
    <text evidence="2">The sequence shown here is derived from an EMBL/GenBank/DDBJ whole genome shotgun (WGS) entry which is preliminary data.</text>
</comment>
<evidence type="ECO:0000313" key="2">
    <source>
        <dbReference type="EMBL" id="OQB41045.1"/>
    </source>
</evidence>